<organism evidence="4 5">
    <name type="scientific">Parvibacter caecicola</name>
    <dbReference type="NCBI Taxonomy" id="747645"/>
    <lineage>
        <taxon>Bacteria</taxon>
        <taxon>Bacillati</taxon>
        <taxon>Actinomycetota</taxon>
        <taxon>Coriobacteriia</taxon>
        <taxon>Coriobacteriales</taxon>
        <taxon>Coriobacteriaceae</taxon>
        <taxon>Parvibacter</taxon>
    </lineage>
</organism>
<dbReference type="InterPro" id="IPR011856">
    <property type="entry name" value="tRNA_endonuc-like_dom_sf"/>
</dbReference>
<dbReference type="GO" id="GO:0003676">
    <property type="term" value="F:nucleic acid binding"/>
    <property type="evidence" value="ECO:0007669"/>
    <property type="project" value="InterPro"/>
</dbReference>
<evidence type="ECO:0000313" key="5">
    <source>
        <dbReference type="Proteomes" id="UP000530850"/>
    </source>
</evidence>
<dbReference type="HAMAP" id="MF_00048">
    <property type="entry name" value="UPF0102"/>
    <property type="match status" value="1"/>
</dbReference>
<reference evidence="4 5" key="1">
    <citation type="submission" date="2020-08" db="EMBL/GenBank/DDBJ databases">
        <title>Sequencing the genomes of 1000 actinobacteria strains.</title>
        <authorList>
            <person name="Klenk H.-P."/>
        </authorList>
    </citation>
    <scope>NUCLEOTIDE SEQUENCE [LARGE SCALE GENOMIC DNA]</scope>
    <source>
        <strain evidence="4 5">DSM 22242</strain>
    </source>
</reference>
<dbReference type="NCBIfam" id="NF009154">
    <property type="entry name" value="PRK12497.3-3"/>
    <property type="match status" value="1"/>
</dbReference>
<dbReference type="EMBL" id="JACHYA010000001">
    <property type="protein sequence ID" value="MBB3170382.1"/>
    <property type="molecule type" value="Genomic_DNA"/>
</dbReference>
<dbReference type="SUPFAM" id="SSF52980">
    <property type="entry name" value="Restriction endonuclease-like"/>
    <property type="match status" value="1"/>
</dbReference>
<accession>A0A7W5D0B6</accession>
<comment type="caution">
    <text evidence="4">The sequence shown here is derived from an EMBL/GenBank/DDBJ whole genome shotgun (WGS) entry which is preliminary data.</text>
</comment>
<dbReference type="InterPro" id="IPR003509">
    <property type="entry name" value="UPF0102_YraN-like"/>
</dbReference>
<feature type="compositionally biased region" description="Acidic residues" evidence="3">
    <location>
        <begin position="66"/>
        <end position="82"/>
    </location>
</feature>
<dbReference type="PANTHER" id="PTHR34039">
    <property type="entry name" value="UPF0102 PROTEIN YRAN"/>
    <property type="match status" value="1"/>
</dbReference>
<proteinExistence type="inferred from homology"/>
<comment type="similarity">
    <text evidence="1 2">Belongs to the UPF0102 family.</text>
</comment>
<dbReference type="CDD" id="cd20736">
    <property type="entry name" value="PoNe_Nuclease"/>
    <property type="match status" value="1"/>
</dbReference>
<dbReference type="Gene3D" id="3.40.1350.10">
    <property type="match status" value="1"/>
</dbReference>
<dbReference type="AlphaFoldDB" id="A0A7W5D0B6"/>
<evidence type="ECO:0000256" key="1">
    <source>
        <dbReference type="ARBA" id="ARBA00006738"/>
    </source>
</evidence>
<evidence type="ECO:0000256" key="2">
    <source>
        <dbReference type="HAMAP-Rule" id="MF_00048"/>
    </source>
</evidence>
<dbReference type="Pfam" id="PF02021">
    <property type="entry name" value="UPF0102"/>
    <property type="match status" value="1"/>
</dbReference>
<dbReference type="Proteomes" id="UP000530850">
    <property type="component" value="Unassembled WGS sequence"/>
</dbReference>
<protein>
    <recommendedName>
        <fullName evidence="2">UPF0102 protein FHR31_000162</fullName>
    </recommendedName>
</protein>
<dbReference type="InterPro" id="IPR011335">
    <property type="entry name" value="Restrct_endonuc-II-like"/>
</dbReference>
<feature type="region of interest" description="Disordered" evidence="3">
    <location>
        <begin position="1"/>
        <end position="24"/>
    </location>
</feature>
<dbReference type="NCBIfam" id="NF009150">
    <property type="entry name" value="PRK12497.1-3"/>
    <property type="match status" value="1"/>
</dbReference>
<sequence>MDMPIRPKSGDGTGCSSEGGVPMGAVPIPPDCAAKAFPYLVAAGNVPHRPGALGDSKEEFLGAGEGPEEEPIDWEPLPDEEDVPKGVRNKQLGAKGEEAACRFLHRHGYVILERNWSCVAGEADIICLGDSSLVFVEVKTRRSEAKGFPSEAVSRKKRQRYERIALCYLKESDLVDIDVRFDVVSVIALGHSRAFIRHDIGAFQTP</sequence>
<feature type="region of interest" description="Disordered" evidence="3">
    <location>
        <begin position="51"/>
        <end position="84"/>
    </location>
</feature>
<evidence type="ECO:0000313" key="4">
    <source>
        <dbReference type="EMBL" id="MBB3170382.1"/>
    </source>
</evidence>
<dbReference type="PANTHER" id="PTHR34039:SF1">
    <property type="entry name" value="UPF0102 PROTEIN YRAN"/>
    <property type="match status" value="1"/>
</dbReference>
<name>A0A7W5D0B6_9ACTN</name>
<gene>
    <name evidence="4" type="ORF">FHR31_000162</name>
</gene>
<evidence type="ECO:0000256" key="3">
    <source>
        <dbReference type="SAM" id="MobiDB-lite"/>
    </source>
</evidence>
<dbReference type="GeneID" id="93356088"/>
<dbReference type="RefSeq" id="WP_214646962.1">
    <property type="nucleotide sequence ID" value="NZ_CANPEU010000012.1"/>
</dbReference>